<proteinExistence type="predicted"/>
<dbReference type="Proteomes" id="UP000015423">
    <property type="component" value="Chromosome"/>
</dbReference>
<evidence type="ECO:0000313" key="2">
    <source>
        <dbReference type="Proteomes" id="UP000015423"/>
    </source>
</evidence>
<sequence length="68" mass="7559">MTLHEVTHGRRETLHRWLQLDDGHNLLAIASAPAGVLREHTPGELAAELRQAPDTDDARLTDELAGWL</sequence>
<reference evidence="1 2" key="2">
    <citation type="journal article" date="2013" name="J. Biotechnol.">
        <title>Complete genome sequence of the kirromycin producer Streptomyces collinus Tu 365 consisting of a linear chromosome and two linear plasmids.</title>
        <authorList>
            <person name="Ruckert C."/>
            <person name="Szczepanowski R."/>
            <person name="Albersmeier A."/>
            <person name="Goesmann A."/>
            <person name="Iftime D."/>
            <person name="Musiol E.M."/>
            <person name="Blin K."/>
            <person name="Wohlleben W."/>
            <person name="Puhler A."/>
            <person name="Kalinowski J."/>
            <person name="Weber T."/>
        </authorList>
    </citation>
    <scope>NUCLEOTIDE SEQUENCE [LARGE SCALE GENOMIC DNA]</scope>
    <source>
        <strain evidence="2">DSM 40733 / Tue 365</strain>
    </source>
</reference>
<accession>S5V2I4</accession>
<reference evidence="2" key="1">
    <citation type="submission" date="2012-10" db="EMBL/GenBank/DDBJ databases">
        <title>The complete genome sequence of Streptomyces collinus Tu 365.</title>
        <authorList>
            <person name="Ruckert C."/>
            <person name="Szczepanowski R."/>
            <person name="Goesmann A."/>
            <person name="Pross E.K."/>
            <person name="Musiol E.M."/>
            <person name="Blin K."/>
            <person name="Wohlleben W."/>
            <person name="Puhler A."/>
            <person name="Weber T."/>
            <person name="Kalinowski J."/>
        </authorList>
    </citation>
    <scope>NUCLEOTIDE SEQUENCE [LARGE SCALE GENOMIC DNA]</scope>
    <source>
        <strain evidence="2">DSM 40733 / Tue 365</strain>
    </source>
</reference>
<protein>
    <submittedName>
        <fullName evidence="1">Uncharacterized protein</fullName>
    </submittedName>
</protein>
<dbReference type="EMBL" id="CP006259">
    <property type="protein sequence ID" value="AGS73803.1"/>
    <property type="molecule type" value="Genomic_DNA"/>
</dbReference>
<evidence type="ECO:0000313" key="1">
    <source>
        <dbReference type="EMBL" id="AGS73803.1"/>
    </source>
</evidence>
<organism evidence="1 2">
    <name type="scientific">Streptomyces collinus (strain DSM 40733 / Tue 365)</name>
    <dbReference type="NCBI Taxonomy" id="1214242"/>
    <lineage>
        <taxon>Bacteria</taxon>
        <taxon>Bacillati</taxon>
        <taxon>Actinomycetota</taxon>
        <taxon>Actinomycetes</taxon>
        <taxon>Kitasatosporales</taxon>
        <taxon>Streptomycetaceae</taxon>
        <taxon>Streptomyces</taxon>
    </lineage>
</organism>
<dbReference type="HOGENOM" id="CLU_2792051_0_0_11"/>
<dbReference type="eggNOG" id="ENOG50328GU">
    <property type="taxonomic scope" value="Bacteria"/>
</dbReference>
<dbReference type="PATRIC" id="fig|1214242.5.peg.7188"/>
<gene>
    <name evidence="1" type="ORF">B446_35045</name>
</gene>
<name>S5V2I4_STRC3</name>
<dbReference type="KEGG" id="sci:B446_35045"/>
<dbReference type="AlphaFoldDB" id="S5V2I4"/>
<keyword evidence="2" id="KW-1185">Reference proteome</keyword>